<evidence type="ECO:0000256" key="4">
    <source>
        <dbReference type="ARBA" id="ARBA00022679"/>
    </source>
</evidence>
<dbReference type="InterPro" id="IPR050640">
    <property type="entry name" value="Bact_2-comp_sensor_kinase"/>
</dbReference>
<evidence type="ECO:0000256" key="2">
    <source>
        <dbReference type="ARBA" id="ARBA00022475"/>
    </source>
</evidence>
<dbReference type="GO" id="GO:0005886">
    <property type="term" value="C:plasma membrane"/>
    <property type="evidence" value="ECO:0007669"/>
    <property type="project" value="UniProtKB-SubCell"/>
</dbReference>
<keyword evidence="8" id="KW-0067">ATP-binding</keyword>
<dbReference type="InterPro" id="IPR003660">
    <property type="entry name" value="HAMP_dom"/>
</dbReference>
<dbReference type="EMBL" id="FMYI01000007">
    <property type="protein sequence ID" value="SDC37723.1"/>
    <property type="molecule type" value="Genomic_DNA"/>
</dbReference>
<dbReference type="Gene3D" id="6.10.340.10">
    <property type="match status" value="1"/>
</dbReference>
<organism evidence="14 15">
    <name type="scientific">Pelagirhabdus alkalitolerans</name>
    <dbReference type="NCBI Taxonomy" id="1612202"/>
    <lineage>
        <taxon>Bacteria</taxon>
        <taxon>Bacillati</taxon>
        <taxon>Bacillota</taxon>
        <taxon>Bacilli</taxon>
        <taxon>Bacillales</taxon>
        <taxon>Bacillaceae</taxon>
        <taxon>Pelagirhabdus</taxon>
    </lineage>
</organism>
<evidence type="ECO:0000256" key="12">
    <source>
        <dbReference type="SAM" id="Phobius"/>
    </source>
</evidence>
<dbReference type="OrthoDB" id="9776552at2"/>
<keyword evidence="6" id="KW-0547">Nucleotide-binding</keyword>
<accession>A0A1G6L3I3</accession>
<dbReference type="InterPro" id="IPR010559">
    <property type="entry name" value="Sig_transdc_His_kin_internal"/>
</dbReference>
<dbReference type="InterPro" id="IPR003594">
    <property type="entry name" value="HATPase_dom"/>
</dbReference>
<dbReference type="Pfam" id="PF00672">
    <property type="entry name" value="HAMP"/>
    <property type="match status" value="1"/>
</dbReference>
<evidence type="ECO:0000256" key="10">
    <source>
        <dbReference type="ARBA" id="ARBA00023012"/>
    </source>
</evidence>
<feature type="transmembrane region" description="Helical" evidence="12">
    <location>
        <begin position="16"/>
        <end position="35"/>
    </location>
</feature>
<comment type="subcellular location">
    <subcellularLocation>
        <location evidence="1">Cell membrane</location>
        <topology evidence="1">Multi-pass membrane protein</topology>
    </subcellularLocation>
</comment>
<evidence type="ECO:0000256" key="11">
    <source>
        <dbReference type="ARBA" id="ARBA00023136"/>
    </source>
</evidence>
<dbReference type="SMART" id="SM00304">
    <property type="entry name" value="HAMP"/>
    <property type="match status" value="1"/>
</dbReference>
<dbReference type="Gene3D" id="3.30.565.10">
    <property type="entry name" value="Histidine kinase-like ATPase, C-terminal domain"/>
    <property type="match status" value="1"/>
</dbReference>
<dbReference type="InterPro" id="IPR036890">
    <property type="entry name" value="HATPase_C_sf"/>
</dbReference>
<keyword evidence="7 14" id="KW-0418">Kinase</keyword>
<evidence type="ECO:0000313" key="15">
    <source>
        <dbReference type="Proteomes" id="UP000242949"/>
    </source>
</evidence>
<dbReference type="Pfam" id="PF06580">
    <property type="entry name" value="His_kinase"/>
    <property type="match status" value="1"/>
</dbReference>
<keyword evidence="3" id="KW-0597">Phosphoprotein</keyword>
<keyword evidence="11 12" id="KW-0472">Membrane</keyword>
<keyword evidence="10" id="KW-0902">Two-component regulatory system</keyword>
<evidence type="ECO:0000256" key="9">
    <source>
        <dbReference type="ARBA" id="ARBA00022989"/>
    </source>
</evidence>
<evidence type="ECO:0000259" key="13">
    <source>
        <dbReference type="PROSITE" id="PS50885"/>
    </source>
</evidence>
<evidence type="ECO:0000256" key="3">
    <source>
        <dbReference type="ARBA" id="ARBA00022553"/>
    </source>
</evidence>
<evidence type="ECO:0000256" key="5">
    <source>
        <dbReference type="ARBA" id="ARBA00022692"/>
    </source>
</evidence>
<name>A0A1G6L3I3_9BACI</name>
<feature type="domain" description="HAMP" evidence="13">
    <location>
        <begin position="300"/>
        <end position="352"/>
    </location>
</feature>
<proteinExistence type="predicted"/>
<evidence type="ECO:0000256" key="8">
    <source>
        <dbReference type="ARBA" id="ARBA00022840"/>
    </source>
</evidence>
<sequence>MLDFFKKHNTLRNQILAVYFIILLIILLIVSTIIFRQVSDLLEENAEEQIQQTAIEVVGRYDSLFEQLNVTTTQMVTNDQVQSTLASEWRGEPASFGERQTIMNVTSRLQTNSDGIYMTELFNSELDKIYPLDGPELLEQIEPKWIDKADEARGRMVWIGEDRLDRNYFLLIRRANLIDERFTNGGYLLTRVNRDYFQTNPQNKHPDQLTIVRDQNRNIVSTNYSEFVETVSEDEPIYPLIDDENYIRTQETSTETGFEITMLTPTDQLTEGLPVLRSAIIFSGMIGLVIFFVVSYFLATFITKPISRLTNTMRQAGDGVLTFTPQSVSSNEINELNDTYNQLAEQTNYLIQMVYEKELRKTHSELKALQAQINPHFLFNTLDSLYWSLEEEDQEDLAEMVLAMSNLFRYTITRSEADEWIDLRSEVEHIHHYMTIMKMRFGERLYFDLNVDEDLLNVRLPKLMIQPLIENAVLHGIGEDIEKGHVWLNVRKDPTKHTLTVTVKDDGQGMTKETIQSIYESIDQEQSVKKQDSMALRNVEMRIKLYFDPAQTKGLHISSEIDQGTTVSFTIPIIKDETT</sequence>
<keyword evidence="4" id="KW-0808">Transferase</keyword>
<evidence type="ECO:0000256" key="1">
    <source>
        <dbReference type="ARBA" id="ARBA00004651"/>
    </source>
</evidence>
<keyword evidence="9 12" id="KW-1133">Transmembrane helix</keyword>
<dbReference type="PROSITE" id="PS50885">
    <property type="entry name" value="HAMP"/>
    <property type="match status" value="1"/>
</dbReference>
<dbReference type="PANTHER" id="PTHR34220">
    <property type="entry name" value="SENSOR HISTIDINE KINASE YPDA"/>
    <property type="match status" value="1"/>
</dbReference>
<dbReference type="CDD" id="cd06225">
    <property type="entry name" value="HAMP"/>
    <property type="match status" value="1"/>
</dbReference>
<dbReference type="Proteomes" id="UP000242949">
    <property type="component" value="Unassembled WGS sequence"/>
</dbReference>
<dbReference type="AlphaFoldDB" id="A0A1G6L3I3"/>
<dbReference type="PANTHER" id="PTHR34220:SF11">
    <property type="entry name" value="SENSOR PROTEIN KINASE HPTS"/>
    <property type="match status" value="1"/>
</dbReference>
<dbReference type="RefSeq" id="WP_090796265.1">
    <property type="nucleotide sequence ID" value="NZ_FMYI01000007.1"/>
</dbReference>
<reference evidence="15" key="1">
    <citation type="submission" date="2016-09" db="EMBL/GenBank/DDBJ databases">
        <authorList>
            <person name="Varghese N."/>
            <person name="Submissions S."/>
        </authorList>
    </citation>
    <scope>NUCLEOTIDE SEQUENCE [LARGE SCALE GENOMIC DNA]</scope>
    <source>
        <strain evidence="15">S5</strain>
    </source>
</reference>
<evidence type="ECO:0000256" key="6">
    <source>
        <dbReference type="ARBA" id="ARBA00022741"/>
    </source>
</evidence>
<evidence type="ECO:0000256" key="7">
    <source>
        <dbReference type="ARBA" id="ARBA00022777"/>
    </source>
</evidence>
<dbReference type="STRING" id="1612202.SAMN05421734_10781"/>
<dbReference type="GO" id="GO:0005524">
    <property type="term" value="F:ATP binding"/>
    <property type="evidence" value="ECO:0007669"/>
    <property type="project" value="UniProtKB-KW"/>
</dbReference>
<dbReference type="Pfam" id="PF02518">
    <property type="entry name" value="HATPase_c"/>
    <property type="match status" value="1"/>
</dbReference>
<keyword evidence="5 12" id="KW-0812">Transmembrane</keyword>
<evidence type="ECO:0000313" key="14">
    <source>
        <dbReference type="EMBL" id="SDC37723.1"/>
    </source>
</evidence>
<dbReference type="SUPFAM" id="SSF55874">
    <property type="entry name" value="ATPase domain of HSP90 chaperone/DNA topoisomerase II/histidine kinase"/>
    <property type="match status" value="1"/>
</dbReference>
<protein>
    <submittedName>
        <fullName evidence="14">Two-component system, sensor histidine kinase YesM</fullName>
    </submittedName>
</protein>
<dbReference type="GO" id="GO:0000155">
    <property type="term" value="F:phosphorelay sensor kinase activity"/>
    <property type="evidence" value="ECO:0007669"/>
    <property type="project" value="InterPro"/>
</dbReference>
<keyword evidence="15" id="KW-1185">Reference proteome</keyword>
<feature type="transmembrane region" description="Helical" evidence="12">
    <location>
        <begin position="279"/>
        <end position="299"/>
    </location>
</feature>
<gene>
    <name evidence="14" type="ORF">SAMN05421734_10781</name>
</gene>
<keyword evidence="2" id="KW-1003">Cell membrane</keyword>